<keyword evidence="1" id="KW-0175">Coiled coil</keyword>
<feature type="compositionally biased region" description="Polar residues" evidence="2">
    <location>
        <begin position="30"/>
        <end position="49"/>
    </location>
</feature>
<comment type="caution">
    <text evidence="3">The sequence shown here is derived from an EMBL/GenBank/DDBJ whole genome shotgun (WGS) entry which is preliminary data.</text>
</comment>
<gene>
    <name evidence="3" type="ORF">SteCoe_12992</name>
</gene>
<feature type="region of interest" description="Disordered" evidence="2">
    <location>
        <begin position="1"/>
        <end position="49"/>
    </location>
</feature>
<keyword evidence="4" id="KW-1185">Reference proteome</keyword>
<proteinExistence type="predicted"/>
<evidence type="ECO:0000313" key="3">
    <source>
        <dbReference type="EMBL" id="OMJ85643.1"/>
    </source>
</evidence>
<accession>A0A1R2C9F7</accession>
<feature type="compositionally biased region" description="Low complexity" evidence="2">
    <location>
        <begin position="17"/>
        <end position="29"/>
    </location>
</feature>
<organism evidence="3 4">
    <name type="scientific">Stentor coeruleus</name>
    <dbReference type="NCBI Taxonomy" id="5963"/>
    <lineage>
        <taxon>Eukaryota</taxon>
        <taxon>Sar</taxon>
        <taxon>Alveolata</taxon>
        <taxon>Ciliophora</taxon>
        <taxon>Postciliodesmatophora</taxon>
        <taxon>Heterotrichea</taxon>
        <taxon>Heterotrichida</taxon>
        <taxon>Stentoridae</taxon>
        <taxon>Stentor</taxon>
    </lineage>
</organism>
<evidence type="ECO:0000256" key="2">
    <source>
        <dbReference type="SAM" id="MobiDB-lite"/>
    </source>
</evidence>
<name>A0A1R2C9F7_9CILI</name>
<dbReference type="AlphaFoldDB" id="A0A1R2C9F7"/>
<protein>
    <submittedName>
        <fullName evidence="3">Uncharacterized protein</fullName>
    </submittedName>
</protein>
<reference evidence="3 4" key="1">
    <citation type="submission" date="2016-11" db="EMBL/GenBank/DDBJ databases">
        <title>The macronuclear genome of Stentor coeruleus: a giant cell with tiny introns.</title>
        <authorList>
            <person name="Slabodnick M."/>
            <person name="Ruby J.G."/>
            <person name="Reiff S.B."/>
            <person name="Swart E.C."/>
            <person name="Gosai S."/>
            <person name="Prabakaran S."/>
            <person name="Witkowska E."/>
            <person name="Larue G.E."/>
            <person name="Fisher S."/>
            <person name="Freeman R.M."/>
            <person name="Gunawardena J."/>
            <person name="Chu W."/>
            <person name="Stover N.A."/>
            <person name="Gregory B.D."/>
            <person name="Nowacki M."/>
            <person name="Derisi J."/>
            <person name="Roy S.W."/>
            <person name="Marshall W.F."/>
            <person name="Sood P."/>
        </authorList>
    </citation>
    <scope>NUCLEOTIDE SEQUENCE [LARGE SCALE GENOMIC DNA]</scope>
    <source>
        <strain evidence="3">WM001</strain>
    </source>
</reference>
<sequence length="254" mass="28839">MPKKPNVSKDKSKPIKKTSSQKSIKTSTSLDKASSMKSSRSPTNNLTPLVTKIQNISKKQSKPMIIKSECQSDDDNSIDSLHPIQETQQVKDKVLKSLAIFKNAAQEYLDKHQVLENEIDYFQNDFNIVRNELKQVFYESNKSREEISKWKKKSESPSKQVNLSTKNSPCANTEILEDSRSRSMSPEVKIEELKKQIGELKLIIDKNEEEIKNNDTENLELRNIAFKLQDTINISDGQNEPGSALVMCKACCIS</sequence>
<dbReference type="EMBL" id="MPUH01000230">
    <property type="protein sequence ID" value="OMJ85643.1"/>
    <property type="molecule type" value="Genomic_DNA"/>
</dbReference>
<feature type="coiled-coil region" evidence="1">
    <location>
        <begin position="98"/>
        <end position="125"/>
    </location>
</feature>
<evidence type="ECO:0000256" key="1">
    <source>
        <dbReference type="SAM" id="Coils"/>
    </source>
</evidence>
<evidence type="ECO:0000313" key="4">
    <source>
        <dbReference type="Proteomes" id="UP000187209"/>
    </source>
</evidence>
<dbReference type="Proteomes" id="UP000187209">
    <property type="component" value="Unassembled WGS sequence"/>
</dbReference>